<dbReference type="SUPFAM" id="SSF51445">
    <property type="entry name" value="(Trans)glycosidases"/>
    <property type="match status" value="1"/>
</dbReference>
<dbReference type="Proteomes" id="UP000598271">
    <property type="component" value="Unassembled WGS sequence"/>
</dbReference>
<proteinExistence type="predicted"/>
<comment type="caution">
    <text evidence="1">The sequence shown here is derived from an EMBL/GenBank/DDBJ whole genome shotgun (WGS) entry which is preliminary data.</text>
</comment>
<keyword evidence="2" id="KW-1185">Reference proteome</keyword>
<dbReference type="InterPro" id="IPR017853">
    <property type="entry name" value="GH"/>
</dbReference>
<organism evidence="1 2">
    <name type="scientific">Persicitalea jodogahamensis</name>
    <dbReference type="NCBI Taxonomy" id="402147"/>
    <lineage>
        <taxon>Bacteria</taxon>
        <taxon>Pseudomonadati</taxon>
        <taxon>Bacteroidota</taxon>
        <taxon>Cytophagia</taxon>
        <taxon>Cytophagales</taxon>
        <taxon>Spirosomataceae</taxon>
        <taxon>Persicitalea</taxon>
    </lineage>
</organism>
<name>A0A8J3D2S8_9BACT</name>
<sequence>MQEITNPFASFWMGGYECTDQLNTHGDRVDFLHLTGHLDRIRDDYALLDRFGIKTVREGLRWSRVELRPYEYDFRTLGIMLEAGRDCGIQQVWDLCHFGYPDDLSPLHPHFTRRFEALCRAFATYHATLLPHETLIVTPINEVSFMSWLGGDVAGTSPYCRHNGWEVKYALMRAYIAGIRALREINPGIRILTTEPLVNVVPTFDATDEQIAEAAHHHDLQYQSLDILCGRICPELGGTPDCMDMLGFNFYYDNQWELGTNHTLHWNDLVPDERWRTLDDLLGEAHRRYNLPVVLSETSHPGIDRPIWIERIAQECHRAIRLGVPLWGVCLYPIIDRPNWDNPDDWHEAGLWDIDDPGGQKDRILHEPSALALRMAQQVTADAIGNAG</sequence>
<gene>
    <name evidence="1" type="ORF">GCM10007390_13550</name>
</gene>
<dbReference type="AlphaFoldDB" id="A0A8J3D2S8"/>
<dbReference type="EMBL" id="BMXF01000001">
    <property type="protein sequence ID" value="GHB61088.1"/>
    <property type="molecule type" value="Genomic_DNA"/>
</dbReference>
<dbReference type="Gene3D" id="3.20.20.80">
    <property type="entry name" value="Glycosidases"/>
    <property type="match status" value="1"/>
</dbReference>
<protein>
    <submittedName>
        <fullName evidence="1">Beta-glucosidase</fullName>
    </submittedName>
</protein>
<evidence type="ECO:0000313" key="2">
    <source>
        <dbReference type="Proteomes" id="UP000598271"/>
    </source>
</evidence>
<reference evidence="1 2" key="1">
    <citation type="journal article" date="2014" name="Int. J. Syst. Evol. Microbiol.">
        <title>Complete genome sequence of Corynebacterium casei LMG S-19264T (=DSM 44701T), isolated from a smear-ripened cheese.</title>
        <authorList>
            <consortium name="US DOE Joint Genome Institute (JGI-PGF)"/>
            <person name="Walter F."/>
            <person name="Albersmeier A."/>
            <person name="Kalinowski J."/>
            <person name="Ruckert C."/>
        </authorList>
    </citation>
    <scope>NUCLEOTIDE SEQUENCE [LARGE SCALE GENOMIC DNA]</scope>
    <source>
        <strain evidence="1 2">KCTC 12866</strain>
    </source>
</reference>
<evidence type="ECO:0000313" key="1">
    <source>
        <dbReference type="EMBL" id="GHB61088.1"/>
    </source>
</evidence>
<dbReference type="RefSeq" id="WP_189563565.1">
    <property type="nucleotide sequence ID" value="NZ_BMXF01000001.1"/>
</dbReference>
<accession>A0A8J3D2S8</accession>